<dbReference type="GO" id="GO:0003676">
    <property type="term" value="F:nucleic acid binding"/>
    <property type="evidence" value="ECO:0007669"/>
    <property type="project" value="InterPro"/>
</dbReference>
<organism evidence="5 6">
    <name type="scientific">Penicillium subrubescens</name>
    <dbReference type="NCBI Taxonomy" id="1316194"/>
    <lineage>
        <taxon>Eukaryota</taxon>
        <taxon>Fungi</taxon>
        <taxon>Dikarya</taxon>
        <taxon>Ascomycota</taxon>
        <taxon>Pezizomycotina</taxon>
        <taxon>Eurotiomycetes</taxon>
        <taxon>Eurotiomycetidae</taxon>
        <taxon>Eurotiales</taxon>
        <taxon>Aspergillaceae</taxon>
        <taxon>Penicillium</taxon>
    </lineage>
</organism>
<keyword evidence="2" id="KW-0378">Hydrolase</keyword>
<dbReference type="STRING" id="1316194.A0A1Q5T2L5"/>
<dbReference type="AlphaFoldDB" id="A0A1Q5T2L5"/>
<dbReference type="GO" id="GO:0005737">
    <property type="term" value="C:cytoplasm"/>
    <property type="evidence" value="ECO:0007669"/>
    <property type="project" value="TreeGrafter"/>
</dbReference>
<evidence type="ECO:0000313" key="6">
    <source>
        <dbReference type="Proteomes" id="UP000186955"/>
    </source>
</evidence>
<feature type="compositionally biased region" description="Polar residues" evidence="3">
    <location>
        <begin position="690"/>
        <end position="700"/>
    </location>
</feature>
<dbReference type="PANTHER" id="PTHR13620:SF104">
    <property type="entry name" value="EXONUCLEASE 3'-5' DOMAIN-CONTAINING PROTEIN 2"/>
    <property type="match status" value="1"/>
</dbReference>
<dbReference type="CDD" id="cd06141">
    <property type="entry name" value="WRN_exo"/>
    <property type="match status" value="1"/>
</dbReference>
<feature type="compositionally biased region" description="Basic residues" evidence="3">
    <location>
        <begin position="624"/>
        <end position="653"/>
    </location>
</feature>
<keyword evidence="1" id="KW-0540">Nuclease</keyword>
<feature type="compositionally biased region" description="Basic and acidic residues" evidence="3">
    <location>
        <begin position="661"/>
        <end position="689"/>
    </location>
</feature>
<dbReference type="EMBL" id="MNBE01000719">
    <property type="protein sequence ID" value="OKO94479.1"/>
    <property type="molecule type" value="Genomic_DNA"/>
</dbReference>
<gene>
    <name evidence="5" type="ORF">PENSUB_11746</name>
</gene>
<feature type="region of interest" description="Disordered" evidence="3">
    <location>
        <begin position="792"/>
        <end position="847"/>
    </location>
</feature>
<feature type="region of interest" description="Disordered" evidence="3">
    <location>
        <begin position="624"/>
        <end position="710"/>
    </location>
</feature>
<dbReference type="Pfam" id="PF01612">
    <property type="entry name" value="DNA_pol_A_exo1"/>
    <property type="match status" value="1"/>
</dbReference>
<evidence type="ECO:0000313" key="5">
    <source>
        <dbReference type="EMBL" id="OKO94479.1"/>
    </source>
</evidence>
<dbReference type="InterPro" id="IPR002562">
    <property type="entry name" value="3'-5'_exonuclease_dom"/>
</dbReference>
<evidence type="ECO:0000256" key="1">
    <source>
        <dbReference type="ARBA" id="ARBA00022722"/>
    </source>
</evidence>
<keyword evidence="6" id="KW-1185">Reference proteome</keyword>
<feature type="region of interest" description="Disordered" evidence="3">
    <location>
        <begin position="746"/>
        <end position="775"/>
    </location>
</feature>
<feature type="domain" description="3'-5' exonuclease" evidence="4">
    <location>
        <begin position="918"/>
        <end position="1108"/>
    </location>
</feature>
<dbReference type="Proteomes" id="UP000186955">
    <property type="component" value="Unassembled WGS sequence"/>
</dbReference>
<evidence type="ECO:0000256" key="3">
    <source>
        <dbReference type="SAM" id="MobiDB-lite"/>
    </source>
</evidence>
<proteinExistence type="predicted"/>
<dbReference type="InterPro" id="IPR036397">
    <property type="entry name" value="RNaseH_sf"/>
</dbReference>
<sequence length="1154" mass="132271">MRRWAILSAGLRYPSLVSTAHGNLFGHGNSKLGLRWLSYHSDPSPSTSRSSRSLYQPRVTRNRCYRFHRSRIMKWEPRRAFSGSPRAQIIIIDDEEEVEAPSPPQIHQPSLNRPRAALRNMNDLIRTRELRAKQRASQPLDRKKIHEIEKKARVLNDVYPLGDEFLQLKYAHVEHCLSQSAKAIAETRLQYYTLLSSYVSYLEDRLGQMQQRCRYLEHEYCKIAFRQIGHLKQELSISDRDILKLKIEVFSQSLHISEQLIKNLRAHLDKEYLQARNSARTRIDQILAHAEIVANQYSELQTKSTTVSNGLGTIMALLQTLVSLDSRKESPYKPFLDATDSIANIFSRVSHLHRWRWRLSRRHENPLGGAFLLEFSNRVGSDTPSSGAMLPSKALSALMFDDRAHRETRALMEKGGRRVADLLRRPYLQKWKGPKPSQSTEINRYWRQLDMLAPFDIQRMYHARLSKDLMYLTSTFHGAFGPMWESLDDPTRKAHQTRLNDWHKIYKKQQKDFLTELELYRYIDWYRLGVEERLAKLGVPNLIQAQGLFVPSEPLSQDIRRFHRWIDKMADLSFQGWVSETAFRLLKEPKGPEKWLQLTKKFHEHTAGRKSQILDLGTVRVRRRGVSQKRAKLSRLSKSKKNVRHKPARRVRSKPAAGRPSTKEIPKLREKPKSERPSKSLSAKSDEKNTQAPQPKPQKNASSWKRRAARSRLGPTAVWDFLGPAKEFQPKPAPVDAKTRFRQAMSMKSEFESHRTPDKPKTTKSEATRPPTIKSVFAPGWKDKLMKIERPRESANVKRDTSAKSVPPLGGKQLKSTKRNFWDPNPVASPSSIFQRPKGRPYSTGSIVSSNHTLDCNHDTLPGTTPRYAVRPTDTDVELPISAEDAYHLEVDSTSSEEAPLFWSHSDQQSPSGERPIVHYCKSLESTETVARHFLNSKVVGFDMEWKAQASALDSIQNNLSLIQIANEERIALFQIAMFKPARSLEDFVAPSLKRIIESPDITKVGVSIKADSTRLRKYLGVEAKSIFELSHLYKLVKYGQTQPKLVNKRTVNLSEQVEEHLGLPLEKSEDVRCGDWARSLNYRQVQYAATDPYACVCLFNVMEQKRQAMNPVPPRPAHAELNLPIICPTGEAVNVEDRDVGPGLVDGAVIDRS</sequence>
<dbReference type="InterPro" id="IPR012337">
    <property type="entry name" value="RNaseH-like_sf"/>
</dbReference>
<dbReference type="GO" id="GO:0006139">
    <property type="term" value="P:nucleobase-containing compound metabolic process"/>
    <property type="evidence" value="ECO:0007669"/>
    <property type="project" value="InterPro"/>
</dbReference>
<dbReference type="InterPro" id="IPR051132">
    <property type="entry name" value="3-5_Exonuclease_domain"/>
</dbReference>
<name>A0A1Q5T2L5_9EURO</name>
<accession>A0A1Q5T2L5</accession>
<dbReference type="SUPFAM" id="SSF53098">
    <property type="entry name" value="Ribonuclease H-like"/>
    <property type="match status" value="1"/>
</dbReference>
<dbReference type="OrthoDB" id="1920326at2759"/>
<dbReference type="SMART" id="SM00474">
    <property type="entry name" value="35EXOc"/>
    <property type="match status" value="1"/>
</dbReference>
<dbReference type="PANTHER" id="PTHR13620">
    <property type="entry name" value="3-5 EXONUCLEASE"/>
    <property type="match status" value="1"/>
</dbReference>
<reference evidence="5 6" key="1">
    <citation type="submission" date="2016-10" db="EMBL/GenBank/DDBJ databases">
        <title>Genome sequence of the ascomycete fungus Penicillium subrubescens.</title>
        <authorList>
            <person name="De Vries R.P."/>
            <person name="Peng M."/>
            <person name="Dilokpimol A."/>
            <person name="Hilden K."/>
            <person name="Makela M.R."/>
            <person name="Grigoriev I."/>
            <person name="Riley R."/>
            <person name="Granchi Z."/>
        </authorList>
    </citation>
    <scope>NUCLEOTIDE SEQUENCE [LARGE SCALE GENOMIC DNA]</scope>
    <source>
        <strain evidence="5 6">CBS 132785</strain>
    </source>
</reference>
<comment type="caution">
    <text evidence="5">The sequence shown here is derived from an EMBL/GenBank/DDBJ whole genome shotgun (WGS) entry which is preliminary data.</text>
</comment>
<dbReference type="GO" id="GO:0008408">
    <property type="term" value="F:3'-5' exonuclease activity"/>
    <property type="evidence" value="ECO:0007669"/>
    <property type="project" value="InterPro"/>
</dbReference>
<dbReference type="Gene3D" id="3.30.420.10">
    <property type="entry name" value="Ribonuclease H-like superfamily/Ribonuclease H"/>
    <property type="match status" value="1"/>
</dbReference>
<feature type="compositionally biased region" description="Basic and acidic residues" evidence="3">
    <location>
        <begin position="792"/>
        <end position="802"/>
    </location>
</feature>
<feature type="compositionally biased region" description="Basic and acidic residues" evidence="3">
    <location>
        <begin position="749"/>
        <end position="767"/>
    </location>
</feature>
<evidence type="ECO:0000256" key="2">
    <source>
        <dbReference type="ARBA" id="ARBA00022801"/>
    </source>
</evidence>
<evidence type="ECO:0000259" key="4">
    <source>
        <dbReference type="SMART" id="SM00474"/>
    </source>
</evidence>
<dbReference type="FunFam" id="3.30.420.10:FF:000100">
    <property type="entry name" value="3'-5' exonuclease/helicase (Wrn), putative"/>
    <property type="match status" value="1"/>
</dbReference>
<protein>
    <recommendedName>
        <fullName evidence="4">3'-5' exonuclease domain-containing protein</fullName>
    </recommendedName>
</protein>
<dbReference type="GO" id="GO:0005634">
    <property type="term" value="C:nucleus"/>
    <property type="evidence" value="ECO:0007669"/>
    <property type="project" value="TreeGrafter"/>
</dbReference>